<dbReference type="InterPro" id="IPR020904">
    <property type="entry name" value="Sc_DH/Rdtase_CS"/>
</dbReference>
<dbReference type="AlphaFoldDB" id="A0A0D1E4Q3"/>
<sequence>MVTALVSGGNRGLGYGIVRRLANEFPTSPLSTSSSDKLTIYLGSRDIAKGEAAKNSITSELAQDTLDRVSIEVRQLDTTSHESIVKLGSELKEGVDILINNAGIAMDGFDANVATQTVATNYYAVQDMIQNINVKDGGRIVNIASLTGVLKGFGDNVRDRFRNSETIADTDALMKEFQQVVADGSWKENGWKGVAYATSKSGVIAYTRALAKQYQQEGKNVHVVSCCPGYVNTDMTKGKGYKTLDQGAETPVLLALNKLDAKPGEFWSDKKVYDWENRSDS</sequence>
<dbReference type="PRINTS" id="PR00080">
    <property type="entry name" value="SDRFAMILY"/>
</dbReference>
<dbReference type="VEuPathDB" id="FungiDB:UMAG_01815"/>
<dbReference type="RefSeq" id="XP_011387764.1">
    <property type="nucleotide sequence ID" value="XM_011389462.1"/>
</dbReference>
<protein>
    <recommendedName>
        <fullName evidence="7">Carbonyl reductase</fullName>
    </recommendedName>
</protein>
<dbReference type="CDD" id="cd05324">
    <property type="entry name" value="carb_red_PTCR-like_SDR_c"/>
    <property type="match status" value="1"/>
</dbReference>
<dbReference type="GO" id="GO:0016491">
    <property type="term" value="F:oxidoreductase activity"/>
    <property type="evidence" value="ECO:0000318"/>
    <property type="project" value="GO_Central"/>
</dbReference>
<evidence type="ECO:0008006" key="7">
    <source>
        <dbReference type="Google" id="ProtNLM"/>
    </source>
</evidence>
<reference evidence="5 6" key="1">
    <citation type="journal article" date="2006" name="Nature">
        <title>Insights from the genome of the biotrophic fungal plant pathogen Ustilago maydis.</title>
        <authorList>
            <person name="Kamper J."/>
            <person name="Kahmann R."/>
            <person name="Bolker M."/>
            <person name="Ma L.J."/>
            <person name="Brefort T."/>
            <person name="Saville B.J."/>
            <person name="Banuett F."/>
            <person name="Kronstad J.W."/>
            <person name="Gold S.E."/>
            <person name="Muller O."/>
            <person name="Perlin M.H."/>
            <person name="Wosten H.A."/>
            <person name="de Vries R."/>
            <person name="Ruiz-Herrera J."/>
            <person name="Reynaga-Pena C.G."/>
            <person name="Snetselaar K."/>
            <person name="McCann M."/>
            <person name="Perez-Martin J."/>
            <person name="Feldbrugge M."/>
            <person name="Basse C.W."/>
            <person name="Steinberg G."/>
            <person name="Ibeas J.I."/>
            <person name="Holloman W."/>
            <person name="Guzman P."/>
            <person name="Farman M."/>
            <person name="Stajich J.E."/>
            <person name="Sentandreu R."/>
            <person name="Gonzalez-Prieto J.M."/>
            <person name="Kennell J.C."/>
            <person name="Molina L."/>
            <person name="Schirawski J."/>
            <person name="Mendoza-Mendoza A."/>
            <person name="Greilinger D."/>
            <person name="Munch K."/>
            <person name="Rossel N."/>
            <person name="Scherer M."/>
            <person name="Vranes M."/>
            <person name="Ladendorf O."/>
            <person name="Vincon V."/>
            <person name="Fuchs U."/>
            <person name="Sandrock B."/>
            <person name="Meng S."/>
            <person name="Ho E.C."/>
            <person name="Cahill M.J."/>
            <person name="Boyce K.J."/>
            <person name="Klose J."/>
            <person name="Klosterman S.J."/>
            <person name="Deelstra H.J."/>
            <person name="Ortiz-Castellanos L."/>
            <person name="Li W."/>
            <person name="Sanchez-Alonso P."/>
            <person name="Schreier P.H."/>
            <person name="Hauser-Hahn I."/>
            <person name="Vaupel M."/>
            <person name="Koopmann E."/>
            <person name="Friedrich G."/>
            <person name="Voss H."/>
            <person name="Schluter T."/>
            <person name="Margolis J."/>
            <person name="Platt D."/>
            <person name="Swimmer C."/>
            <person name="Gnirke A."/>
            <person name="Chen F."/>
            <person name="Vysotskaia V."/>
            <person name="Mannhaupt G."/>
            <person name="Guldener U."/>
            <person name="Munsterkotter M."/>
            <person name="Haase D."/>
            <person name="Oesterheld M."/>
            <person name="Mewes H.W."/>
            <person name="Mauceli E.W."/>
            <person name="DeCaprio D."/>
            <person name="Wade C.M."/>
            <person name="Butler J."/>
            <person name="Young S."/>
            <person name="Jaffe D.B."/>
            <person name="Calvo S."/>
            <person name="Nusbaum C."/>
            <person name="Galagan J."/>
            <person name="Birren B.W."/>
        </authorList>
    </citation>
    <scope>NUCLEOTIDE SEQUENCE [LARGE SCALE GENOMIC DNA]</scope>
    <source>
        <strain evidence="6">DSM 14603 / FGSC 9021 / UM521</strain>
    </source>
</reference>
<evidence type="ECO:0000313" key="5">
    <source>
        <dbReference type="EMBL" id="KIS70651.1"/>
    </source>
</evidence>
<dbReference type="KEGG" id="uma:UMAG_01815"/>
<organism evidence="5 6">
    <name type="scientific">Mycosarcoma maydis</name>
    <name type="common">Corn smut fungus</name>
    <name type="synonym">Ustilago maydis</name>
    <dbReference type="NCBI Taxonomy" id="5270"/>
    <lineage>
        <taxon>Eukaryota</taxon>
        <taxon>Fungi</taxon>
        <taxon>Dikarya</taxon>
        <taxon>Basidiomycota</taxon>
        <taxon>Ustilaginomycotina</taxon>
        <taxon>Ustilaginomycetes</taxon>
        <taxon>Ustilaginales</taxon>
        <taxon>Ustilaginaceae</taxon>
        <taxon>Mycosarcoma</taxon>
    </lineage>
</organism>
<dbReference type="GO" id="GO:0016616">
    <property type="term" value="F:oxidoreductase activity, acting on the CH-OH group of donors, NAD or NADP as acceptor"/>
    <property type="evidence" value="ECO:0007669"/>
    <property type="project" value="InterPro"/>
</dbReference>
<dbReference type="PRINTS" id="PR00081">
    <property type="entry name" value="GDHRDH"/>
</dbReference>
<evidence type="ECO:0000256" key="2">
    <source>
        <dbReference type="ARBA" id="ARBA00022857"/>
    </source>
</evidence>
<dbReference type="SUPFAM" id="SSF51735">
    <property type="entry name" value="NAD(P)-binding Rossmann-fold domains"/>
    <property type="match status" value="1"/>
</dbReference>
<dbReference type="OMA" id="GAQTPVM"/>
<dbReference type="OrthoDB" id="1933717at2759"/>
<evidence type="ECO:0000256" key="3">
    <source>
        <dbReference type="ARBA" id="ARBA00023002"/>
    </source>
</evidence>
<dbReference type="Gene3D" id="3.40.50.720">
    <property type="entry name" value="NAD(P)-binding Rossmann-like Domain"/>
    <property type="match status" value="1"/>
</dbReference>
<dbReference type="InterPro" id="IPR036291">
    <property type="entry name" value="NAD(P)-bd_dom_sf"/>
</dbReference>
<evidence type="ECO:0000313" key="6">
    <source>
        <dbReference type="Proteomes" id="UP000000561"/>
    </source>
</evidence>
<dbReference type="GeneID" id="23562710"/>
<gene>
    <name evidence="5" type="ORF">UMAG_01815</name>
</gene>
<keyword evidence="6" id="KW-1185">Reference proteome</keyword>
<dbReference type="EMBL" id="CM003142">
    <property type="protein sequence ID" value="KIS70651.1"/>
    <property type="molecule type" value="Genomic_DNA"/>
</dbReference>
<dbReference type="InterPro" id="IPR045313">
    <property type="entry name" value="CBR1-like"/>
</dbReference>
<evidence type="ECO:0000256" key="4">
    <source>
        <dbReference type="RuleBase" id="RU000363"/>
    </source>
</evidence>
<proteinExistence type="inferred from homology"/>
<dbReference type="PANTHER" id="PTHR43963:SF6">
    <property type="entry name" value="CHAIN DEHYDROGENASE FAMILY PROTEIN, PUTATIVE (AFU_ORTHOLOGUE AFUA_3G15350)-RELATED"/>
    <property type="match status" value="1"/>
</dbReference>
<keyword evidence="3" id="KW-0560">Oxidoreductase</keyword>
<comment type="similarity">
    <text evidence="1 4">Belongs to the short-chain dehydrogenases/reductases (SDR) family.</text>
</comment>
<evidence type="ECO:0000256" key="1">
    <source>
        <dbReference type="ARBA" id="ARBA00006484"/>
    </source>
</evidence>
<dbReference type="PROSITE" id="PS00061">
    <property type="entry name" value="ADH_SHORT"/>
    <property type="match status" value="1"/>
</dbReference>
<dbReference type="STRING" id="237631.A0A0D1E4Q3"/>
<accession>A0A0D1E4Q3</accession>
<dbReference type="eggNOG" id="KOG1208">
    <property type="taxonomic scope" value="Eukaryota"/>
</dbReference>
<dbReference type="Pfam" id="PF00106">
    <property type="entry name" value="adh_short"/>
    <property type="match status" value="2"/>
</dbReference>
<keyword evidence="2" id="KW-0521">NADP</keyword>
<dbReference type="PANTHER" id="PTHR43963">
    <property type="entry name" value="CARBONYL REDUCTASE 1-RELATED"/>
    <property type="match status" value="1"/>
</dbReference>
<dbReference type="Proteomes" id="UP000000561">
    <property type="component" value="Chromosome 3"/>
</dbReference>
<dbReference type="InParanoid" id="A0A0D1E4Q3"/>
<dbReference type="InterPro" id="IPR002347">
    <property type="entry name" value="SDR_fam"/>
</dbReference>
<name>A0A0D1E4Q3_MYCMD</name>